<dbReference type="GO" id="GO:0019068">
    <property type="term" value="P:virion assembly"/>
    <property type="evidence" value="ECO:0007669"/>
    <property type="project" value="InterPro"/>
</dbReference>
<reference evidence="1" key="1">
    <citation type="submission" date="2016-10" db="EMBL/GenBank/DDBJ databases">
        <authorList>
            <person name="de Groot N.N."/>
        </authorList>
    </citation>
    <scope>NUCLEOTIDE SEQUENCE</scope>
</reference>
<accession>A0A1W1BN33</accession>
<name>A0A1W1BN33_9ZZZZ</name>
<dbReference type="InterPro" id="IPR006429">
    <property type="entry name" value="Phage_lambda_portal"/>
</dbReference>
<evidence type="ECO:0000313" key="1">
    <source>
        <dbReference type="EMBL" id="SFV54968.1"/>
    </source>
</evidence>
<dbReference type="GO" id="GO:0005198">
    <property type="term" value="F:structural molecule activity"/>
    <property type="evidence" value="ECO:0007669"/>
    <property type="project" value="InterPro"/>
</dbReference>
<gene>
    <name evidence="1" type="ORF">MNB_SV-12-39</name>
</gene>
<sequence>MLSVISSRFKNAFDALRGKDIQRNFYEGGKRNNSRTLFQAMQDFEQTASFSRDIMRARARYLHENNGIVGGIDHSIVVNSIGNGLKLQSKTGIEHLDEAIEKHWEEFIKPQNCDYTNRDHFYDMQKTLSGARMMDGEILVRLVKTTNKLHPLQLQVIEADRFATTPNISMYPNNIFVDGIELGKRGEPKYYNITDGWSSIKRVPAKDIIHFYKRDNRFTQYRGISEYKQTIVDLRNFAKYTHLTVEGASARASLAYAVESENIASHQGFRDNGATYDPIEYVNDAFVYYLNKGEKMHQLDGSKSTGEFGEFIKSTIRLIAVGRKISYELAFRDYSQVNFSSARASILQDHKRFDEEQILMARYVLNPIFDAWLEANVLAGNLPISPFYFYQDRAKFTKPRWIAPKREWVNPLQDIKAIEKELALGLITYEEVLGSRGKDLKEVITQRVKEKKLLEDAGIIKKEELMSA</sequence>
<protein>
    <submittedName>
        <fullName evidence="1">Phage portal protein, lambda family</fullName>
    </submittedName>
</protein>
<dbReference type="NCBIfam" id="TIGR01539">
    <property type="entry name" value="portal_lambda"/>
    <property type="match status" value="1"/>
</dbReference>
<dbReference type="Pfam" id="PF05136">
    <property type="entry name" value="Phage_portal_2"/>
    <property type="match status" value="1"/>
</dbReference>
<dbReference type="EMBL" id="FPHE01000057">
    <property type="protein sequence ID" value="SFV54968.1"/>
    <property type="molecule type" value="Genomic_DNA"/>
</dbReference>
<organism evidence="1">
    <name type="scientific">hydrothermal vent metagenome</name>
    <dbReference type="NCBI Taxonomy" id="652676"/>
    <lineage>
        <taxon>unclassified sequences</taxon>
        <taxon>metagenomes</taxon>
        <taxon>ecological metagenomes</taxon>
    </lineage>
</organism>
<dbReference type="AlphaFoldDB" id="A0A1W1BN33"/>
<proteinExistence type="predicted"/>